<gene>
    <name evidence="1" type="ORF">CPELLU_LOCUS509</name>
</gene>
<protein>
    <submittedName>
        <fullName evidence="1">9528_t:CDS:1</fullName>
    </submittedName>
</protein>
<name>A0A9N8VN36_9GLOM</name>
<dbReference type="OrthoDB" id="2410485at2759"/>
<proteinExistence type="predicted"/>
<dbReference type="AlphaFoldDB" id="A0A9N8VN36"/>
<keyword evidence="2" id="KW-1185">Reference proteome</keyword>
<accession>A0A9N8VN36</accession>
<sequence>MLCHADTIVRVKYVKQYKKEDINLLVVWALGAYSVKCKDYDIKMTLFVTINPKDWDYKTQAVFEKDHFFLVMILNKVIESNKCLLKVSLVRVPQKMPNEIKDYAIFKTLVTDYFGQEQNFIMNVVFSYNSHLIYLKDIIRALKSLIFVVGQLEIIDNEFYVLQKMLVTWIYILLNIVESSKEKSVNETSNSSNCFLNESVLSSRDYPSAAKHLRTGNLSGSSDEGLGNVEYIDHGSCTEASIKKVGEFTESSKNKKTISLNDEEAEI</sequence>
<dbReference type="Proteomes" id="UP000789759">
    <property type="component" value="Unassembled WGS sequence"/>
</dbReference>
<comment type="caution">
    <text evidence="1">The sequence shown here is derived from an EMBL/GenBank/DDBJ whole genome shotgun (WGS) entry which is preliminary data.</text>
</comment>
<evidence type="ECO:0000313" key="1">
    <source>
        <dbReference type="EMBL" id="CAG8458500.1"/>
    </source>
</evidence>
<organism evidence="1 2">
    <name type="scientific">Cetraspora pellucida</name>
    <dbReference type="NCBI Taxonomy" id="1433469"/>
    <lineage>
        <taxon>Eukaryota</taxon>
        <taxon>Fungi</taxon>
        <taxon>Fungi incertae sedis</taxon>
        <taxon>Mucoromycota</taxon>
        <taxon>Glomeromycotina</taxon>
        <taxon>Glomeromycetes</taxon>
        <taxon>Diversisporales</taxon>
        <taxon>Gigasporaceae</taxon>
        <taxon>Cetraspora</taxon>
    </lineage>
</organism>
<reference evidence="1" key="1">
    <citation type="submission" date="2021-06" db="EMBL/GenBank/DDBJ databases">
        <authorList>
            <person name="Kallberg Y."/>
            <person name="Tangrot J."/>
            <person name="Rosling A."/>
        </authorList>
    </citation>
    <scope>NUCLEOTIDE SEQUENCE</scope>
    <source>
        <strain evidence="1">FL966</strain>
    </source>
</reference>
<dbReference type="EMBL" id="CAJVQA010000145">
    <property type="protein sequence ID" value="CAG8458500.1"/>
    <property type="molecule type" value="Genomic_DNA"/>
</dbReference>
<evidence type="ECO:0000313" key="2">
    <source>
        <dbReference type="Proteomes" id="UP000789759"/>
    </source>
</evidence>